<gene>
    <name evidence="2" type="ORF">B5E41_00790</name>
</gene>
<evidence type="ECO:0000313" key="2">
    <source>
        <dbReference type="EMBL" id="OWO96862.1"/>
    </source>
</evidence>
<feature type="region of interest" description="Disordered" evidence="1">
    <location>
        <begin position="52"/>
        <end position="101"/>
    </location>
</feature>
<evidence type="ECO:0000313" key="3">
    <source>
        <dbReference type="Proteomes" id="UP000197269"/>
    </source>
</evidence>
<evidence type="ECO:0000256" key="1">
    <source>
        <dbReference type="SAM" id="MobiDB-lite"/>
    </source>
</evidence>
<dbReference type="AlphaFoldDB" id="A0A246E1I4"/>
<dbReference type="EMBL" id="MXPU01000001">
    <property type="protein sequence ID" value="OWO96862.1"/>
    <property type="molecule type" value="Genomic_DNA"/>
</dbReference>
<name>A0A246E1I4_9HYPH</name>
<protein>
    <submittedName>
        <fullName evidence="2">Uncharacterized protein</fullName>
    </submittedName>
</protein>
<dbReference type="Proteomes" id="UP000197269">
    <property type="component" value="Unassembled WGS sequence"/>
</dbReference>
<organism evidence="2 3">
    <name type="scientific">Rhizobium esperanzae</name>
    <dbReference type="NCBI Taxonomy" id="1967781"/>
    <lineage>
        <taxon>Bacteria</taxon>
        <taxon>Pseudomonadati</taxon>
        <taxon>Pseudomonadota</taxon>
        <taxon>Alphaproteobacteria</taxon>
        <taxon>Hyphomicrobiales</taxon>
        <taxon>Rhizobiaceae</taxon>
        <taxon>Rhizobium/Agrobacterium group</taxon>
        <taxon>Rhizobium</taxon>
    </lineage>
</organism>
<proteinExistence type="predicted"/>
<sequence length="127" mass="13713">MRGYHRIQRGVQESLTLRCPGGASKGGAGALAADGCKQRRCGMSFEASPCGLRWRMPPSHRPGRDSSASALARPADHYPPANPPKPQYPSDRSQIAQSSLGKVSNRALGCAPKTNWVEQKDAPYRLL</sequence>
<comment type="caution">
    <text evidence="2">The sequence shown here is derived from an EMBL/GenBank/DDBJ whole genome shotgun (WGS) entry which is preliminary data.</text>
</comment>
<accession>A0A246E1I4</accession>
<feature type="compositionally biased region" description="Polar residues" evidence="1">
    <location>
        <begin position="90"/>
        <end position="101"/>
    </location>
</feature>
<reference evidence="2 3" key="1">
    <citation type="submission" date="2017-03" db="EMBL/GenBank/DDBJ databases">
        <title>Genome of strain Rhizobium sp. CNPSo 668.</title>
        <authorList>
            <person name="Ribeiro R."/>
        </authorList>
    </citation>
    <scope>NUCLEOTIDE SEQUENCE [LARGE SCALE GENOMIC DNA]</scope>
    <source>
        <strain evidence="2 3">CNPSo 668</strain>
    </source>
</reference>